<dbReference type="OrthoDB" id="162330at2759"/>
<dbReference type="AlphaFoldDB" id="A0A0P1AWM4"/>
<sequence>MLPKGMRKDGNTATSVTAATAICNLCELYTGNSLDGKWTELAELYDQRRNVDNYREILDLSAPTARMSELNGWHLERIAVGEFDKCSKRSKGILVSLRPEFQVGRSDIQGGGATTTQDKPFKYIAIAVLMKLFLRLHRALLASHSLSTYRLRYAVIVYWWVESSFGAFWPFQNTKT</sequence>
<keyword evidence="2" id="KW-1185">Reference proteome</keyword>
<reference evidence="2" key="1">
    <citation type="submission" date="2014-09" db="EMBL/GenBank/DDBJ databases">
        <authorList>
            <person name="Sharma Rahul"/>
            <person name="Thines Marco"/>
        </authorList>
    </citation>
    <scope>NUCLEOTIDE SEQUENCE [LARGE SCALE GENOMIC DNA]</scope>
</reference>
<proteinExistence type="predicted"/>
<accession>A0A0P1AWM4</accession>
<name>A0A0P1AWM4_PLAHL</name>
<evidence type="ECO:0000313" key="1">
    <source>
        <dbReference type="EMBL" id="CEG46824.1"/>
    </source>
</evidence>
<organism evidence="1 2">
    <name type="scientific">Plasmopara halstedii</name>
    <name type="common">Downy mildew of sunflower</name>
    <dbReference type="NCBI Taxonomy" id="4781"/>
    <lineage>
        <taxon>Eukaryota</taxon>
        <taxon>Sar</taxon>
        <taxon>Stramenopiles</taxon>
        <taxon>Oomycota</taxon>
        <taxon>Peronosporomycetes</taxon>
        <taxon>Peronosporales</taxon>
        <taxon>Peronosporaceae</taxon>
        <taxon>Plasmopara</taxon>
    </lineage>
</organism>
<dbReference type="Proteomes" id="UP000054928">
    <property type="component" value="Unassembled WGS sequence"/>
</dbReference>
<evidence type="ECO:0000313" key="2">
    <source>
        <dbReference type="Proteomes" id="UP000054928"/>
    </source>
</evidence>
<dbReference type="RefSeq" id="XP_024583193.1">
    <property type="nucleotide sequence ID" value="XM_024717722.1"/>
</dbReference>
<dbReference type="EMBL" id="CCYD01002371">
    <property type="protein sequence ID" value="CEG46824.1"/>
    <property type="molecule type" value="Genomic_DNA"/>
</dbReference>
<dbReference type="GeneID" id="36398559"/>
<protein>
    <submittedName>
        <fullName evidence="1">Uncharacterized protein</fullName>
    </submittedName>
</protein>